<keyword evidence="2" id="KW-1185">Reference proteome</keyword>
<accession>A0A511ZN23</accession>
<dbReference type="InterPro" id="IPR025616">
    <property type="entry name" value="YpjP"/>
</dbReference>
<dbReference type="STRING" id="582851.GCA_900162665_01703"/>
<sequence>MKLWWRRIAVVFITILTLGIYTPTNLLEIDADKRSDSNLSSSSDIETTSVIEETTQSYIVGNPKEVYLEHLHKEAKELSLEKFGPRITDKVENEFAAVILPQMETLLADLVEHSEEYKDIAITEKPSEGYGERIFNVSNNNTNETLVKFHVRRENRPLEGHYFNFHYHLNKDRFQKHYHIGDIYWDKNTPPKWMA</sequence>
<protein>
    <recommendedName>
        <fullName evidence="3">Cell division protein FtsK</fullName>
    </recommendedName>
</protein>
<dbReference type="RefSeq" id="WP_147211748.1">
    <property type="nucleotide sequence ID" value="NZ_BJYM01000016.1"/>
</dbReference>
<dbReference type="EMBL" id="BJYM01000016">
    <property type="protein sequence ID" value="GEN88852.1"/>
    <property type="molecule type" value="Genomic_DNA"/>
</dbReference>
<reference evidence="1 2" key="1">
    <citation type="submission" date="2019-07" db="EMBL/GenBank/DDBJ databases">
        <title>Whole genome shotgun sequence of Oceanobacillus sojae NBRC 105379.</title>
        <authorList>
            <person name="Hosoyama A."/>
            <person name="Uohara A."/>
            <person name="Ohji S."/>
            <person name="Ichikawa N."/>
        </authorList>
    </citation>
    <scope>NUCLEOTIDE SEQUENCE [LARGE SCALE GENOMIC DNA]</scope>
    <source>
        <strain evidence="1 2">NBRC 105379</strain>
    </source>
</reference>
<dbReference type="Proteomes" id="UP000321558">
    <property type="component" value="Unassembled WGS sequence"/>
</dbReference>
<name>A0A511ZN23_9BACI</name>
<dbReference type="Pfam" id="PF14005">
    <property type="entry name" value="YpjP"/>
    <property type="match status" value="1"/>
</dbReference>
<dbReference type="AlphaFoldDB" id="A0A511ZN23"/>
<proteinExistence type="predicted"/>
<comment type="caution">
    <text evidence="1">The sequence shown here is derived from an EMBL/GenBank/DDBJ whole genome shotgun (WGS) entry which is preliminary data.</text>
</comment>
<evidence type="ECO:0008006" key="3">
    <source>
        <dbReference type="Google" id="ProtNLM"/>
    </source>
</evidence>
<evidence type="ECO:0000313" key="1">
    <source>
        <dbReference type="EMBL" id="GEN88852.1"/>
    </source>
</evidence>
<dbReference type="OrthoDB" id="2435352at2"/>
<gene>
    <name evidence="1" type="primary">ypjP</name>
    <name evidence="1" type="ORF">OSO01_35910</name>
</gene>
<organism evidence="1 2">
    <name type="scientific">Oceanobacillus sojae</name>
    <dbReference type="NCBI Taxonomy" id="582851"/>
    <lineage>
        <taxon>Bacteria</taxon>
        <taxon>Bacillati</taxon>
        <taxon>Bacillota</taxon>
        <taxon>Bacilli</taxon>
        <taxon>Bacillales</taxon>
        <taxon>Bacillaceae</taxon>
        <taxon>Oceanobacillus</taxon>
    </lineage>
</organism>
<evidence type="ECO:0000313" key="2">
    <source>
        <dbReference type="Proteomes" id="UP000321558"/>
    </source>
</evidence>